<evidence type="ECO:0000256" key="2">
    <source>
        <dbReference type="ARBA" id="ARBA00023002"/>
    </source>
</evidence>
<dbReference type="InterPro" id="IPR002204">
    <property type="entry name" value="3-OH-isobutyrate_DH-rel_CS"/>
</dbReference>
<keyword evidence="2" id="KW-0560">Oxidoreductase</keyword>
<comment type="caution">
    <text evidence="7">The sequence shown here is derived from an EMBL/GenBank/DDBJ whole genome shotgun (WGS) entry which is preliminary data.</text>
</comment>
<name>A0A544W7M8_9MYCO</name>
<dbReference type="PIRSF" id="PIRSF000103">
    <property type="entry name" value="HIBADH"/>
    <property type="match status" value="1"/>
</dbReference>
<dbReference type="GO" id="GO:0051287">
    <property type="term" value="F:NAD binding"/>
    <property type="evidence" value="ECO:0007669"/>
    <property type="project" value="InterPro"/>
</dbReference>
<dbReference type="AlphaFoldDB" id="A0A544W7M8"/>
<evidence type="ECO:0000313" key="8">
    <source>
        <dbReference type="Proteomes" id="UP000315759"/>
    </source>
</evidence>
<protein>
    <submittedName>
        <fullName evidence="7">NAD(P)-dependent oxidoreductase</fullName>
    </submittedName>
</protein>
<dbReference type="InterPro" id="IPR013328">
    <property type="entry name" value="6PGD_dom2"/>
</dbReference>
<dbReference type="InterPro" id="IPR015815">
    <property type="entry name" value="HIBADH-related"/>
</dbReference>
<dbReference type="InterPro" id="IPR029154">
    <property type="entry name" value="HIBADH-like_NADP-bd"/>
</dbReference>
<dbReference type="Pfam" id="PF03446">
    <property type="entry name" value="NAD_binding_2"/>
    <property type="match status" value="1"/>
</dbReference>
<dbReference type="PANTHER" id="PTHR43580">
    <property type="entry name" value="OXIDOREDUCTASE GLYR1-RELATED"/>
    <property type="match status" value="1"/>
</dbReference>
<dbReference type="Gene3D" id="3.40.50.720">
    <property type="entry name" value="NAD(P)-binding Rossmann-like Domain"/>
    <property type="match status" value="1"/>
</dbReference>
<dbReference type="PANTHER" id="PTHR43580:SF2">
    <property type="entry name" value="CYTOKINE-LIKE NUCLEAR FACTOR N-PAC"/>
    <property type="match status" value="1"/>
</dbReference>
<evidence type="ECO:0000256" key="4">
    <source>
        <dbReference type="PIRSR" id="PIRSR000103-1"/>
    </source>
</evidence>
<dbReference type="GO" id="GO:0016054">
    <property type="term" value="P:organic acid catabolic process"/>
    <property type="evidence" value="ECO:0007669"/>
    <property type="project" value="UniProtKB-ARBA"/>
</dbReference>
<feature type="active site" evidence="4">
    <location>
        <position position="168"/>
    </location>
</feature>
<accession>A0A544W7M8</accession>
<dbReference type="GO" id="GO:0050661">
    <property type="term" value="F:NADP binding"/>
    <property type="evidence" value="ECO:0007669"/>
    <property type="project" value="InterPro"/>
</dbReference>
<keyword evidence="8" id="KW-1185">Reference proteome</keyword>
<gene>
    <name evidence="7" type="ORF">D8S82_01570</name>
</gene>
<feature type="domain" description="3-hydroxyisobutyrate dehydrogenase-like NAD-binding" evidence="6">
    <location>
        <begin position="165"/>
        <end position="283"/>
    </location>
</feature>
<dbReference type="SUPFAM" id="SSF48179">
    <property type="entry name" value="6-phosphogluconate dehydrogenase C-terminal domain-like"/>
    <property type="match status" value="1"/>
</dbReference>
<comment type="similarity">
    <text evidence="1">Belongs to the HIBADH-related family.</text>
</comment>
<evidence type="ECO:0000259" key="5">
    <source>
        <dbReference type="Pfam" id="PF03446"/>
    </source>
</evidence>
<organism evidence="7 8">
    <name type="scientific">Mycolicibacterium hodleri</name>
    <dbReference type="NCBI Taxonomy" id="49897"/>
    <lineage>
        <taxon>Bacteria</taxon>
        <taxon>Bacillati</taxon>
        <taxon>Actinomycetota</taxon>
        <taxon>Actinomycetes</taxon>
        <taxon>Mycobacteriales</taxon>
        <taxon>Mycobacteriaceae</taxon>
        <taxon>Mycolicibacterium</taxon>
    </lineage>
</organism>
<evidence type="ECO:0000256" key="1">
    <source>
        <dbReference type="ARBA" id="ARBA00009080"/>
    </source>
</evidence>
<dbReference type="InterPro" id="IPR006115">
    <property type="entry name" value="6PGDH_NADP-bd"/>
</dbReference>
<evidence type="ECO:0000313" key="7">
    <source>
        <dbReference type="EMBL" id="TQR88236.1"/>
    </source>
</evidence>
<dbReference type="Pfam" id="PF14833">
    <property type="entry name" value="NAD_binding_11"/>
    <property type="match status" value="1"/>
</dbReference>
<dbReference type="RefSeq" id="WP_142550225.1">
    <property type="nucleotide sequence ID" value="NZ_VIFX01000002.1"/>
</dbReference>
<keyword evidence="3" id="KW-0520">NAD</keyword>
<evidence type="ECO:0000259" key="6">
    <source>
        <dbReference type="Pfam" id="PF14833"/>
    </source>
</evidence>
<dbReference type="PROSITE" id="PS00895">
    <property type="entry name" value="3_HYDROXYISOBUT_DH"/>
    <property type="match status" value="1"/>
</dbReference>
<evidence type="ECO:0000256" key="3">
    <source>
        <dbReference type="ARBA" id="ARBA00023027"/>
    </source>
</evidence>
<dbReference type="InterPro" id="IPR008927">
    <property type="entry name" value="6-PGluconate_DH-like_C_sf"/>
</dbReference>
<dbReference type="InterPro" id="IPR051265">
    <property type="entry name" value="HIBADH-related_NP60_sf"/>
</dbReference>
<dbReference type="GO" id="GO:0016491">
    <property type="term" value="F:oxidoreductase activity"/>
    <property type="evidence" value="ECO:0007669"/>
    <property type="project" value="UniProtKB-KW"/>
</dbReference>
<dbReference type="InterPro" id="IPR036291">
    <property type="entry name" value="NAD(P)-bd_dom_sf"/>
</dbReference>
<dbReference type="Gene3D" id="1.10.1040.10">
    <property type="entry name" value="N-(1-d-carboxylethyl)-l-norvaline Dehydrogenase, domain 2"/>
    <property type="match status" value="1"/>
</dbReference>
<proteinExistence type="inferred from homology"/>
<dbReference type="Proteomes" id="UP000315759">
    <property type="component" value="Unassembled WGS sequence"/>
</dbReference>
<dbReference type="SUPFAM" id="SSF51735">
    <property type="entry name" value="NAD(P)-binding Rossmann-fold domains"/>
    <property type="match status" value="1"/>
</dbReference>
<feature type="domain" description="6-phosphogluconate dehydrogenase NADP-binding" evidence="5">
    <location>
        <begin position="4"/>
        <end position="158"/>
    </location>
</feature>
<dbReference type="EMBL" id="VIFX01000002">
    <property type="protein sequence ID" value="TQR88236.1"/>
    <property type="molecule type" value="Genomic_DNA"/>
</dbReference>
<reference evidence="7 8" key="1">
    <citation type="submission" date="2018-10" db="EMBL/GenBank/DDBJ databases">
        <title>Draft genome of Mycobacterium hodleri strain B.</title>
        <authorList>
            <person name="Amande T.J."/>
            <person name="Mcgenity T.J."/>
        </authorList>
    </citation>
    <scope>NUCLEOTIDE SEQUENCE [LARGE SCALE GENOMIC DNA]</scope>
    <source>
        <strain evidence="7 8">B</strain>
    </source>
</reference>
<sequence>MASVGFIGLGTMGAGMARRLVDAGHDVVVWNRSRGATEPLAAAGARVADSAQEALQTGLAFSMLADDDAALTVFSDEVLASAVGATHVNMATVSMDTARTLDAKHRAAGVGYVASPVLGRPHLAASGQLNIVAAGPSADIERARPFLDMLGKKVWSVGDQPERANLVKIAVNYNLIHTLQALAESVTMVERGNVSGDTFVEILTDTAYTGSAYGGYGPMIARRNYEPVGFTVALGLKDLGLAERAAVDTGTALPTGPALRSLFESALADEDLSKLDWSAVAEVTRRL</sequence>